<evidence type="ECO:0000313" key="1">
    <source>
        <dbReference type="EMBL" id="KAL0096851.1"/>
    </source>
</evidence>
<dbReference type="EMBL" id="JBCLYO010000001">
    <property type="protein sequence ID" value="KAL0096851.1"/>
    <property type="molecule type" value="Genomic_DNA"/>
</dbReference>
<dbReference type="InterPro" id="IPR036397">
    <property type="entry name" value="RNaseH_sf"/>
</dbReference>
<organism evidence="1 2">
    <name type="scientific">Phycomyces blakesleeanus</name>
    <dbReference type="NCBI Taxonomy" id="4837"/>
    <lineage>
        <taxon>Eukaryota</taxon>
        <taxon>Fungi</taxon>
        <taxon>Fungi incertae sedis</taxon>
        <taxon>Mucoromycota</taxon>
        <taxon>Mucoromycotina</taxon>
        <taxon>Mucoromycetes</taxon>
        <taxon>Mucorales</taxon>
        <taxon>Phycomycetaceae</taxon>
        <taxon>Phycomyces</taxon>
    </lineage>
</organism>
<comment type="caution">
    <text evidence="1">The sequence shown here is derived from an EMBL/GenBank/DDBJ whole genome shotgun (WGS) entry which is preliminary data.</text>
</comment>
<feature type="non-terminal residue" evidence="1">
    <location>
        <position position="1"/>
    </location>
</feature>
<feature type="non-terminal residue" evidence="1">
    <location>
        <position position="57"/>
    </location>
</feature>
<proteinExistence type="predicted"/>
<evidence type="ECO:0008006" key="3">
    <source>
        <dbReference type="Google" id="ProtNLM"/>
    </source>
</evidence>
<evidence type="ECO:0000313" key="2">
    <source>
        <dbReference type="Proteomes" id="UP001448207"/>
    </source>
</evidence>
<gene>
    <name evidence="1" type="ORF">J3Q64DRAFT_1621458</name>
</gene>
<sequence length="57" mass="6691">IEECWAKIKQHIRRNSLDKADTLTPRITEAISKVTPNDCKGRVLHAETYWHKCLDKE</sequence>
<keyword evidence="2" id="KW-1185">Reference proteome</keyword>
<reference evidence="1 2" key="1">
    <citation type="submission" date="2024-04" db="EMBL/GenBank/DDBJ databases">
        <title>Symmetric and asymmetric DNA N6-adenine methylation regulates different biological responses in Mucorales.</title>
        <authorList>
            <consortium name="Lawrence Berkeley National Laboratory"/>
            <person name="Lax C."/>
            <person name="Mondo S.J."/>
            <person name="Osorio-Concepcion M."/>
            <person name="Muszewska A."/>
            <person name="Corrochano-Luque M."/>
            <person name="Gutierrez G."/>
            <person name="Riley R."/>
            <person name="Lipzen A."/>
            <person name="Guo J."/>
            <person name="Hundley H."/>
            <person name="Amirebrahimi M."/>
            <person name="Ng V."/>
            <person name="Lorenzo-Gutierrez D."/>
            <person name="Binder U."/>
            <person name="Yang J."/>
            <person name="Song Y."/>
            <person name="Canovas D."/>
            <person name="Navarro E."/>
            <person name="Freitag M."/>
            <person name="Gabaldon T."/>
            <person name="Grigoriev I.V."/>
            <person name="Corrochano L.M."/>
            <person name="Nicolas F.E."/>
            <person name="Garre V."/>
        </authorList>
    </citation>
    <scope>NUCLEOTIDE SEQUENCE [LARGE SCALE GENOMIC DNA]</scope>
    <source>
        <strain evidence="1 2">L51</strain>
    </source>
</reference>
<dbReference type="Gene3D" id="3.30.420.10">
    <property type="entry name" value="Ribonuclease H-like superfamily/Ribonuclease H"/>
    <property type="match status" value="1"/>
</dbReference>
<protein>
    <recommendedName>
        <fullName evidence="3">IS630 family transposase</fullName>
    </recommendedName>
</protein>
<accession>A0ABR3BDC2</accession>
<name>A0ABR3BDC2_PHYBL</name>
<dbReference type="Proteomes" id="UP001448207">
    <property type="component" value="Unassembled WGS sequence"/>
</dbReference>